<dbReference type="STRING" id="2880.D7FZ74"/>
<dbReference type="PANTHER" id="PTHR12706:SF30">
    <property type="entry name" value="PROTEIN STRAWBERRY NOTCH-RELATED"/>
    <property type="match status" value="1"/>
</dbReference>
<evidence type="ECO:0000256" key="1">
    <source>
        <dbReference type="ARBA" id="ARBA00006992"/>
    </source>
</evidence>
<comment type="similarity">
    <text evidence="1">Belongs to the SBNO family.</text>
</comment>
<sequence length="525" mass="56317">MLAGIQGERSLEDDDPSECNGGKAKELANVGGIVIKPMTFGMMKSMYWAAHQRFFRAMCIAFKVEKAVEITKKALEDDMCVVIGLQSTGESCVCSCCCRYFPAMGNRRIEYEGCGKAEGCQGGGEQVPELAGGDHKAVHYQGLLGRRRGRHQDNDGLSPLDWKPPKPLARGGATKEAETLEHSPDHEEKTGDDAAVAVDGIETPPLVPAPAHQVVDVEEIDVDEEEWAAAGGGGGGGSCGGGGGGGGGGSGGGVGGGETASPDPTIPSFTEEEDTLLWGQGETKFDLAKSRLHAWLDRIHYMVLPHPPLDQLVDKLGGPNAVAEMTGRQDRMVKADDGKVYLEKRDANNTAGIDEQNNFERAEFNEGRKLVAIISDAASAGVSLHANRTRPENPRRRLHITLELPWSADKAIQQLGRTHRANQFQPPIYQLIVSEVCGETRFSAAVAKRLESLGALTQGDRRASHAGAGELGFTAFNVDNQYGKMSLDHIYRLCISSGEKPVVQPPDLADEECAHIRDEVDEVLG</sequence>
<dbReference type="GO" id="GO:0031490">
    <property type="term" value="F:chromatin DNA binding"/>
    <property type="evidence" value="ECO:0007669"/>
    <property type="project" value="TreeGrafter"/>
</dbReference>
<feature type="region of interest" description="Disordered" evidence="2">
    <location>
        <begin position="228"/>
        <end position="269"/>
    </location>
</feature>
<dbReference type="InParanoid" id="D7FZ74"/>
<dbReference type="AlphaFoldDB" id="D7FZ74"/>
<dbReference type="InterPro" id="IPR026741">
    <property type="entry name" value="SNO"/>
</dbReference>
<dbReference type="OrthoDB" id="421838at2759"/>
<dbReference type="InterPro" id="IPR026937">
    <property type="entry name" value="SBNO_Helicase_C_dom"/>
</dbReference>
<evidence type="ECO:0000259" key="3">
    <source>
        <dbReference type="Pfam" id="PF13871"/>
    </source>
</evidence>
<dbReference type="GO" id="GO:0006355">
    <property type="term" value="P:regulation of DNA-templated transcription"/>
    <property type="evidence" value="ECO:0007669"/>
    <property type="project" value="InterPro"/>
</dbReference>
<reference evidence="4 5" key="1">
    <citation type="journal article" date="2010" name="Nature">
        <title>The Ectocarpus genome and the independent evolution of multicellularity in brown algae.</title>
        <authorList>
            <person name="Cock J.M."/>
            <person name="Sterck L."/>
            <person name="Rouze P."/>
            <person name="Scornet D."/>
            <person name="Allen A.E."/>
            <person name="Amoutzias G."/>
            <person name="Anthouard V."/>
            <person name="Artiguenave F."/>
            <person name="Aury J.M."/>
            <person name="Badger J.H."/>
            <person name="Beszteri B."/>
            <person name="Billiau K."/>
            <person name="Bonnet E."/>
            <person name="Bothwell J.H."/>
            <person name="Bowler C."/>
            <person name="Boyen C."/>
            <person name="Brownlee C."/>
            <person name="Carrano C.J."/>
            <person name="Charrier B."/>
            <person name="Cho G.Y."/>
            <person name="Coelho S.M."/>
            <person name="Collen J."/>
            <person name="Corre E."/>
            <person name="Da Silva C."/>
            <person name="Delage L."/>
            <person name="Delaroque N."/>
            <person name="Dittami S.M."/>
            <person name="Doulbeau S."/>
            <person name="Elias M."/>
            <person name="Farnham G."/>
            <person name="Gachon C.M."/>
            <person name="Gschloessl B."/>
            <person name="Heesch S."/>
            <person name="Jabbari K."/>
            <person name="Jubin C."/>
            <person name="Kawai H."/>
            <person name="Kimura K."/>
            <person name="Kloareg B."/>
            <person name="Kupper F.C."/>
            <person name="Lang D."/>
            <person name="Le Bail A."/>
            <person name="Leblanc C."/>
            <person name="Lerouge P."/>
            <person name="Lohr M."/>
            <person name="Lopez P.J."/>
            <person name="Martens C."/>
            <person name="Maumus F."/>
            <person name="Michel G."/>
            <person name="Miranda-Saavedra D."/>
            <person name="Morales J."/>
            <person name="Moreau H."/>
            <person name="Motomura T."/>
            <person name="Nagasato C."/>
            <person name="Napoli C.A."/>
            <person name="Nelson D.R."/>
            <person name="Nyvall-Collen P."/>
            <person name="Peters A.F."/>
            <person name="Pommier C."/>
            <person name="Potin P."/>
            <person name="Poulain J."/>
            <person name="Quesneville H."/>
            <person name="Read B."/>
            <person name="Rensing S.A."/>
            <person name="Ritter A."/>
            <person name="Rousvoal S."/>
            <person name="Samanta M."/>
            <person name="Samson G."/>
            <person name="Schroeder D.C."/>
            <person name="Segurens B."/>
            <person name="Strittmatter M."/>
            <person name="Tonon T."/>
            <person name="Tregear J.W."/>
            <person name="Valentin K."/>
            <person name="von Dassow P."/>
            <person name="Yamagishi T."/>
            <person name="Van de Peer Y."/>
            <person name="Wincker P."/>
        </authorList>
    </citation>
    <scope>NUCLEOTIDE SEQUENCE [LARGE SCALE GENOMIC DNA]</scope>
    <source>
        <strain evidence="5">Ec32 / CCAP1310/4</strain>
    </source>
</reference>
<organism evidence="4 5">
    <name type="scientific">Ectocarpus siliculosus</name>
    <name type="common">Brown alga</name>
    <name type="synonym">Conferva siliculosa</name>
    <dbReference type="NCBI Taxonomy" id="2880"/>
    <lineage>
        <taxon>Eukaryota</taxon>
        <taxon>Sar</taxon>
        <taxon>Stramenopiles</taxon>
        <taxon>Ochrophyta</taxon>
        <taxon>PX clade</taxon>
        <taxon>Phaeophyceae</taxon>
        <taxon>Ectocarpales</taxon>
        <taxon>Ectocarpaceae</taxon>
        <taxon>Ectocarpus</taxon>
    </lineage>
</organism>
<dbReference type="eggNOG" id="KOG1513">
    <property type="taxonomic scope" value="Eukaryota"/>
</dbReference>
<dbReference type="Gene3D" id="3.40.50.300">
    <property type="entry name" value="P-loop containing nucleotide triphosphate hydrolases"/>
    <property type="match status" value="1"/>
</dbReference>
<dbReference type="GO" id="GO:0005634">
    <property type="term" value="C:nucleus"/>
    <property type="evidence" value="ECO:0007669"/>
    <property type="project" value="TreeGrafter"/>
</dbReference>
<proteinExistence type="inferred from homology"/>
<name>D7FZ74_ECTSI</name>
<dbReference type="InterPro" id="IPR027417">
    <property type="entry name" value="P-loop_NTPase"/>
</dbReference>
<gene>
    <name evidence="4" type="ORF">Esi_0356_0035</name>
</gene>
<protein>
    <recommendedName>
        <fullName evidence="3">Strawberry notch helicase C domain-containing protein</fullName>
    </recommendedName>
</protein>
<dbReference type="PANTHER" id="PTHR12706">
    <property type="entry name" value="STRAWBERRY NOTCH-RELATED"/>
    <property type="match status" value="1"/>
</dbReference>
<dbReference type="Proteomes" id="UP000002630">
    <property type="component" value="Linkage Group LG15"/>
</dbReference>
<dbReference type="GO" id="GO:0042393">
    <property type="term" value="F:histone binding"/>
    <property type="evidence" value="ECO:0007669"/>
    <property type="project" value="TreeGrafter"/>
</dbReference>
<feature type="region of interest" description="Disordered" evidence="2">
    <location>
        <begin position="1"/>
        <end position="22"/>
    </location>
</feature>
<dbReference type="SUPFAM" id="SSF52540">
    <property type="entry name" value="P-loop containing nucleoside triphosphate hydrolases"/>
    <property type="match status" value="1"/>
</dbReference>
<dbReference type="Pfam" id="PF13871">
    <property type="entry name" value="Helicase_C_4"/>
    <property type="match status" value="1"/>
</dbReference>
<keyword evidence="5" id="KW-1185">Reference proteome</keyword>
<evidence type="ECO:0000256" key="2">
    <source>
        <dbReference type="SAM" id="MobiDB-lite"/>
    </source>
</evidence>
<feature type="compositionally biased region" description="Basic and acidic residues" evidence="2">
    <location>
        <begin position="173"/>
        <end position="191"/>
    </location>
</feature>
<dbReference type="EMBL" id="FN648549">
    <property type="protein sequence ID" value="CBJ32691.1"/>
    <property type="molecule type" value="Genomic_DNA"/>
</dbReference>
<accession>D7FZ74</accession>
<evidence type="ECO:0000313" key="4">
    <source>
        <dbReference type="EMBL" id="CBJ32691.1"/>
    </source>
</evidence>
<dbReference type="EMBL" id="FN649740">
    <property type="protein sequence ID" value="CBJ32691.1"/>
    <property type="molecule type" value="Genomic_DNA"/>
</dbReference>
<evidence type="ECO:0000313" key="5">
    <source>
        <dbReference type="Proteomes" id="UP000002630"/>
    </source>
</evidence>
<feature type="region of interest" description="Disordered" evidence="2">
    <location>
        <begin position="144"/>
        <end position="191"/>
    </location>
</feature>
<feature type="domain" description="Strawberry notch helicase C" evidence="3">
    <location>
        <begin position="308"/>
        <end position="508"/>
    </location>
</feature>
<feature type="compositionally biased region" description="Gly residues" evidence="2">
    <location>
        <begin position="230"/>
        <end position="258"/>
    </location>
</feature>